<dbReference type="SUPFAM" id="SSF56112">
    <property type="entry name" value="Protein kinase-like (PK-like)"/>
    <property type="match status" value="1"/>
</dbReference>
<sequence length="1084" mass="120986">MLPKSKEDVDRMFAIFSKTNINTVSSPSSSPDRVISSDSVDIKKEIGIGLFGVVKQGVWTNEHDIKVQVAVKCLNKEMIPNSSADFLKEINVQYSLNNEHVVRLYGVIIDTHSLMMVTELAPQRSLLECLREPVFQRSFSVPTLCYFSQQICDAMKYLESKNLVHQELAARNVLVFGKNKVKVSDFGLSRAMGIGKDFFTATSNGNYKQRIPWYSPEAVKSWTFSSACDVWAFGVTLWEMFSYGEEPWPGFTWNQILDAIDAPNYKRLEQPSHCPKAYFSLMLKCWEHEPADRPSFADLYQIILKSKTEQVRVVKGPTEPESGKTSKVWLKYKLEDVITILDRRPLPNCYNVCKGVLSNGEVGLFHPDDTVPFDGQNTSSSPRSFSIGDGRSGVRRRFTPDMISRPQGDLKHTVHVGVDGTFFGDISFLGNKYSQLPKRMSKYRLIEVLESRSKDKEIGDVSSLDENFDFEAPDLGPSLMDEFLKALGCTNSEELFDCNLDGAAGRNNIFESLDETSHNSNVDVLSLDVDTVELPKAANRNKINDSMFGRESKRSNSLKEQQSIKKELKLRTISASDAESLESAIAMAKKLAEESTFGIDSDPQDPVNQESPKSPISPVKKKFSFRLKISPKAEKRNFSSETECIQDLKLSDEAQDVYHSVVDNGQGIKPSGPTSSSPIFEPVATQPQVSAICHQSTVTIQDNHRHYQSQNRDNQLASRLSKNKDTSNLEETPESNPLRMLRKGGLVQPKVRGNKHQSTPIPSKGTTSRSFVGSRSMASAHDEQCSTLSVSPPLPPVRSTMPSSPASSTLPKPQRHNSCLDEQRETKANSSPASSYSEKKTKFPSNEGPPLPLPRSGISISSLSRLHQRKHPLIANEENETKPLTSLSKQQSLTEVSRSRNDNFSHGKPNKDCDKSFNTMTESALADPKDESTPTTPEPLKTSRTYSTSDSLSNTSGDSSPVEVQRTDKHVSCEDLMGFALDKPNAKRTQGRARGSDSDEVHIMQKVLKDKNVTPEECVVALDETEWDVHKAVKFLQLKRTVNIHTLKAEDLKQTLARLNWNVRKAADFLLAQCMTEEEASLHF</sequence>
<dbReference type="Proteomes" id="UP000694941">
    <property type="component" value="Unplaced"/>
</dbReference>
<dbReference type="Pfam" id="PF07714">
    <property type="entry name" value="PK_Tyr_Ser-Thr"/>
    <property type="match status" value="1"/>
</dbReference>
<dbReference type="PROSITE" id="PS50108">
    <property type="entry name" value="CRIB"/>
    <property type="match status" value="1"/>
</dbReference>
<reference evidence="8" key="1">
    <citation type="submission" date="2025-08" db="UniProtKB">
        <authorList>
            <consortium name="RefSeq"/>
        </authorList>
    </citation>
    <scope>IDENTIFICATION</scope>
    <source>
        <tissue evidence="8">Muscle</tissue>
    </source>
</reference>
<name>A0ABM1THP1_LIMPO</name>
<dbReference type="PROSITE" id="PS50011">
    <property type="entry name" value="PROTEIN_KINASE_DOM"/>
    <property type="match status" value="1"/>
</dbReference>
<evidence type="ECO:0000256" key="1">
    <source>
        <dbReference type="ARBA" id="ARBA00022741"/>
    </source>
</evidence>
<dbReference type="InterPro" id="IPR001245">
    <property type="entry name" value="Ser-Thr/Tyr_kinase_cat_dom"/>
</dbReference>
<evidence type="ECO:0000313" key="7">
    <source>
        <dbReference type="Proteomes" id="UP000694941"/>
    </source>
</evidence>
<dbReference type="RefSeq" id="XP_022255397.1">
    <property type="nucleotide sequence ID" value="XM_022399689.1"/>
</dbReference>
<feature type="binding site" evidence="3">
    <location>
        <position position="72"/>
    </location>
    <ligand>
        <name>ATP</name>
        <dbReference type="ChEBI" id="CHEBI:30616"/>
    </ligand>
</feature>
<proteinExistence type="predicted"/>
<evidence type="ECO:0000259" key="5">
    <source>
        <dbReference type="PROSITE" id="PS50011"/>
    </source>
</evidence>
<feature type="domain" description="CRIB" evidence="6">
    <location>
        <begin position="403"/>
        <end position="417"/>
    </location>
</feature>
<dbReference type="SMART" id="SM00285">
    <property type="entry name" value="PBD"/>
    <property type="match status" value="1"/>
</dbReference>
<protein>
    <submittedName>
        <fullName evidence="8">Tyrosine-protein kinase PR2-like isoform X2</fullName>
    </submittedName>
</protein>
<feature type="compositionally biased region" description="Polar residues" evidence="4">
    <location>
        <begin position="882"/>
        <end position="896"/>
    </location>
</feature>
<feature type="compositionally biased region" description="Basic and acidic residues" evidence="4">
    <location>
        <begin position="897"/>
        <end position="915"/>
    </location>
</feature>
<organism evidence="7 8">
    <name type="scientific">Limulus polyphemus</name>
    <name type="common">Atlantic horseshoe crab</name>
    <dbReference type="NCBI Taxonomy" id="6850"/>
    <lineage>
        <taxon>Eukaryota</taxon>
        <taxon>Metazoa</taxon>
        <taxon>Ecdysozoa</taxon>
        <taxon>Arthropoda</taxon>
        <taxon>Chelicerata</taxon>
        <taxon>Merostomata</taxon>
        <taxon>Xiphosura</taxon>
        <taxon>Limulidae</taxon>
        <taxon>Limulus</taxon>
    </lineage>
</organism>
<feature type="compositionally biased region" description="Polar residues" evidence="4">
    <location>
        <begin position="708"/>
        <end position="720"/>
    </location>
</feature>
<feature type="domain" description="Protein kinase" evidence="5">
    <location>
        <begin position="40"/>
        <end position="303"/>
    </location>
</feature>
<dbReference type="InterPro" id="IPR050198">
    <property type="entry name" value="Non-receptor_tyrosine_kinases"/>
</dbReference>
<evidence type="ECO:0000256" key="2">
    <source>
        <dbReference type="ARBA" id="ARBA00022840"/>
    </source>
</evidence>
<dbReference type="PRINTS" id="PR00109">
    <property type="entry name" value="TYRKINASE"/>
</dbReference>
<keyword evidence="7" id="KW-1185">Reference proteome</keyword>
<dbReference type="InterPro" id="IPR011009">
    <property type="entry name" value="Kinase-like_dom_sf"/>
</dbReference>
<feature type="compositionally biased region" description="Polar residues" evidence="4">
    <location>
        <begin position="756"/>
        <end position="777"/>
    </location>
</feature>
<feature type="compositionally biased region" description="Polar residues" evidence="4">
    <location>
        <begin position="801"/>
        <end position="811"/>
    </location>
</feature>
<dbReference type="InterPro" id="IPR000095">
    <property type="entry name" value="CRIB_dom"/>
</dbReference>
<evidence type="ECO:0000256" key="3">
    <source>
        <dbReference type="PROSITE-ProRule" id="PRU10141"/>
    </source>
</evidence>
<feature type="region of interest" description="Disordered" evidence="4">
    <location>
        <begin position="703"/>
        <end position="858"/>
    </location>
</feature>
<evidence type="ECO:0000259" key="6">
    <source>
        <dbReference type="PROSITE" id="PS50108"/>
    </source>
</evidence>
<dbReference type="GeneID" id="106471066"/>
<evidence type="ECO:0000313" key="8">
    <source>
        <dbReference type="RefSeq" id="XP_022255397.1"/>
    </source>
</evidence>
<dbReference type="Gene3D" id="1.10.510.10">
    <property type="entry name" value="Transferase(Phosphotransferase) domain 1"/>
    <property type="match status" value="1"/>
</dbReference>
<evidence type="ECO:0000256" key="4">
    <source>
        <dbReference type="SAM" id="MobiDB-lite"/>
    </source>
</evidence>
<gene>
    <name evidence="8" type="primary">LOC106471066</name>
</gene>
<dbReference type="InterPro" id="IPR000719">
    <property type="entry name" value="Prot_kinase_dom"/>
</dbReference>
<dbReference type="Gene3D" id="3.30.200.20">
    <property type="entry name" value="Phosphorylase Kinase, domain 1"/>
    <property type="match status" value="1"/>
</dbReference>
<keyword evidence="2 3" id="KW-0067">ATP-binding</keyword>
<feature type="compositionally biased region" description="Basic and acidic residues" evidence="4">
    <location>
        <begin position="818"/>
        <end position="827"/>
    </location>
</feature>
<feature type="compositionally biased region" description="Low complexity" evidence="4">
    <location>
        <begin position="947"/>
        <end position="960"/>
    </location>
</feature>
<keyword evidence="1 3" id="KW-0547">Nucleotide-binding</keyword>
<dbReference type="Pfam" id="PF00786">
    <property type="entry name" value="PBD"/>
    <property type="match status" value="1"/>
</dbReference>
<feature type="region of interest" description="Disordered" evidence="4">
    <location>
        <begin position="597"/>
        <end position="618"/>
    </location>
</feature>
<dbReference type="InterPro" id="IPR017441">
    <property type="entry name" value="Protein_kinase_ATP_BS"/>
</dbReference>
<dbReference type="PROSITE" id="PS00107">
    <property type="entry name" value="PROTEIN_KINASE_ATP"/>
    <property type="match status" value="1"/>
</dbReference>
<feature type="region of interest" description="Disordered" evidence="4">
    <location>
        <begin position="873"/>
        <end position="964"/>
    </location>
</feature>
<accession>A0ABM1THP1</accession>
<dbReference type="PANTHER" id="PTHR24418">
    <property type="entry name" value="TYROSINE-PROTEIN KINASE"/>
    <property type="match status" value="1"/>
</dbReference>